<accession>A0A167HLA5</accession>
<reference evidence="1 2" key="1">
    <citation type="submission" date="2016-02" db="EMBL/GenBank/DDBJ databases">
        <title>Ulvibacter sp. LPB0005, isolated from Thais luteostoma.</title>
        <authorList>
            <person name="Shin S.-K."/>
            <person name="Yi H."/>
        </authorList>
    </citation>
    <scope>NUCLEOTIDE SEQUENCE [LARGE SCALE GENOMIC DNA]</scope>
    <source>
        <strain evidence="1 2">LPB0005</strain>
    </source>
</reference>
<proteinExistence type="predicted"/>
<keyword evidence="2" id="KW-1185">Reference proteome</keyword>
<organism evidence="1 2">
    <name type="scientific">Cochleicola gelatinilyticus</name>
    <dbReference type="NCBI Taxonomy" id="1763537"/>
    <lineage>
        <taxon>Bacteria</taxon>
        <taxon>Pseudomonadati</taxon>
        <taxon>Bacteroidota</taxon>
        <taxon>Flavobacteriia</taxon>
        <taxon>Flavobacteriales</taxon>
        <taxon>Flavobacteriaceae</taxon>
        <taxon>Cochleicola</taxon>
    </lineage>
</organism>
<dbReference type="RefSeq" id="WP_068592018.1">
    <property type="nucleotide sequence ID" value="NZ_LRXL01000037.1"/>
</dbReference>
<evidence type="ECO:0000313" key="2">
    <source>
        <dbReference type="Proteomes" id="UP000077013"/>
    </source>
</evidence>
<evidence type="ECO:0000313" key="1">
    <source>
        <dbReference type="EMBL" id="OAB78732.1"/>
    </source>
</evidence>
<gene>
    <name evidence="1" type="ORF">ULVI_09120</name>
</gene>
<protein>
    <submittedName>
        <fullName evidence="1">Uncharacterized protein</fullName>
    </submittedName>
</protein>
<name>A0A167HLA5_9FLAO</name>
<dbReference type="Proteomes" id="UP000077013">
    <property type="component" value="Unassembled WGS sequence"/>
</dbReference>
<dbReference type="OrthoDB" id="615153at2"/>
<dbReference type="EMBL" id="LRXL01000037">
    <property type="protein sequence ID" value="OAB78732.1"/>
    <property type="molecule type" value="Genomic_DNA"/>
</dbReference>
<dbReference type="STRING" id="1763537.ULVI_09120"/>
<dbReference type="AlphaFoldDB" id="A0A167HLA5"/>
<comment type="caution">
    <text evidence="1">The sequence shown here is derived from an EMBL/GenBank/DDBJ whole genome shotgun (WGS) entry which is preliminary data.</text>
</comment>
<sequence length="446" mass="51430">MSNEHNPIAQLVSQIQHAWNREVTPNDHFQVVRWLIKPEQARIYQGFLKLESTAHGSLPDMTFVLLSHFEDEKTYSQQLIKDWAEAFKRDADITKQLAWDITPQAEVATEMTTPADALLLQMLSDFQRALPDPKQFVTLCLYPHLVSDSKYFDKWIRNIIKEEIPKYVRIMLFDYAEERFFDTTFSKNTACCKSLEVPLDVAGATSKLASAGDPNDPEVQFRHCIINMSEAMGRKERAEVHKWGEKGMEVMQRTGSKSNFATAHIVYAGMLFSFKDFETIDTLLAKGLAITNQGITAGDKICTTLLIQYYGYMATSKQLQKKKEEAADLFCKQADTAVEMGQPQQPLTAWWMAYNVIKKKDKERYNMLVKDAYHFGRKQDKEILKASCMPFIAADYYNILDRSNDMEAATNVDTFMKTVENDNWREETEAQRKQLEKRKFSLANLF</sequence>